<dbReference type="Proteomes" id="UP001597417">
    <property type="component" value="Unassembled WGS sequence"/>
</dbReference>
<sequence length="155" mass="17223">MTAVVTDRVTGRSLIPQDLFERLVSRIVTDDGKTYDLAARIMDQALAFLGTCARYHRAHLTPSELVDVGWHTFILYTREYKDFCQRIGGRFLHHVRADGEPAASGETARAKLAQTVEAIMDAGFAVDQDLWPVNANCSQCKNGCYDDPPPPPGRN</sequence>
<keyword evidence="2" id="KW-1185">Reference proteome</keyword>
<name>A0ABW5FWI3_9PSEU</name>
<evidence type="ECO:0000313" key="2">
    <source>
        <dbReference type="Proteomes" id="UP001597417"/>
    </source>
</evidence>
<proteinExistence type="predicted"/>
<protein>
    <submittedName>
        <fullName evidence="1">Glycine-rich domain-containing protein</fullName>
    </submittedName>
</protein>
<organism evidence="1 2">
    <name type="scientific">Amycolatopsis pigmentata</name>
    <dbReference type="NCBI Taxonomy" id="450801"/>
    <lineage>
        <taxon>Bacteria</taxon>
        <taxon>Bacillati</taxon>
        <taxon>Actinomycetota</taxon>
        <taxon>Actinomycetes</taxon>
        <taxon>Pseudonocardiales</taxon>
        <taxon>Pseudonocardiaceae</taxon>
        <taxon>Amycolatopsis</taxon>
    </lineage>
</organism>
<dbReference type="RefSeq" id="WP_378266141.1">
    <property type="nucleotide sequence ID" value="NZ_JBHUKR010000007.1"/>
</dbReference>
<dbReference type="EMBL" id="JBHUKR010000007">
    <property type="protein sequence ID" value="MFD2418187.1"/>
    <property type="molecule type" value="Genomic_DNA"/>
</dbReference>
<comment type="caution">
    <text evidence="1">The sequence shown here is derived from an EMBL/GenBank/DDBJ whole genome shotgun (WGS) entry which is preliminary data.</text>
</comment>
<reference evidence="2" key="1">
    <citation type="journal article" date="2019" name="Int. J. Syst. Evol. Microbiol.">
        <title>The Global Catalogue of Microorganisms (GCM) 10K type strain sequencing project: providing services to taxonomists for standard genome sequencing and annotation.</title>
        <authorList>
            <consortium name="The Broad Institute Genomics Platform"/>
            <consortium name="The Broad Institute Genome Sequencing Center for Infectious Disease"/>
            <person name="Wu L."/>
            <person name="Ma J."/>
        </authorList>
    </citation>
    <scope>NUCLEOTIDE SEQUENCE [LARGE SCALE GENOMIC DNA]</scope>
    <source>
        <strain evidence="2">CGMCC 4.7645</strain>
    </source>
</reference>
<gene>
    <name evidence="1" type="ORF">ACFSXZ_17830</name>
</gene>
<accession>A0ABW5FWI3</accession>
<evidence type="ECO:0000313" key="1">
    <source>
        <dbReference type="EMBL" id="MFD2418187.1"/>
    </source>
</evidence>